<dbReference type="InterPro" id="IPR009040">
    <property type="entry name" value="Ferritin-like_diiron"/>
</dbReference>
<organism evidence="12 13">
    <name type="scientific">Dipteronia sinensis</name>
    <dbReference type="NCBI Taxonomy" id="43782"/>
    <lineage>
        <taxon>Eukaryota</taxon>
        <taxon>Viridiplantae</taxon>
        <taxon>Streptophyta</taxon>
        <taxon>Embryophyta</taxon>
        <taxon>Tracheophyta</taxon>
        <taxon>Spermatophyta</taxon>
        <taxon>Magnoliopsida</taxon>
        <taxon>eudicotyledons</taxon>
        <taxon>Gunneridae</taxon>
        <taxon>Pentapetalae</taxon>
        <taxon>rosids</taxon>
        <taxon>malvids</taxon>
        <taxon>Sapindales</taxon>
        <taxon>Sapindaceae</taxon>
        <taxon>Hippocastanoideae</taxon>
        <taxon>Acereae</taxon>
        <taxon>Dipteronia</taxon>
    </lineage>
</organism>
<dbReference type="PANTHER" id="PTHR11431:SF75">
    <property type="entry name" value="FERRITIN"/>
    <property type="match status" value="1"/>
</dbReference>
<gene>
    <name evidence="12" type="ORF">Dsin_021354</name>
</gene>
<comment type="function">
    <text evidence="6">Stores iron in a soluble, non-toxic, readily available form. Important for iron homeostasis. Has ferroxidase activity. Iron is taken up in the ferrous form and deposited as ferric hydroxides after oxidation.</text>
</comment>
<dbReference type="Gene3D" id="1.20.1260.10">
    <property type="match status" value="1"/>
</dbReference>
<feature type="binding site" evidence="9">
    <location>
        <position position="59"/>
    </location>
    <ligand>
        <name>Fe cation</name>
        <dbReference type="ChEBI" id="CHEBI:24875"/>
        <label>1</label>
    </ligand>
</feature>
<keyword evidence="3 9" id="KW-0479">Metal-binding</keyword>
<name>A0AAE0A019_9ROSI</name>
<proteinExistence type="inferred from homology"/>
<evidence type="ECO:0000256" key="1">
    <source>
        <dbReference type="ARBA" id="ARBA00007513"/>
    </source>
</evidence>
<comment type="function">
    <text evidence="10">Stores iron in a soluble, non-toxic, readily available form. Important for iron homeostasis. Iron is taken up in the ferrous form and deposited as ferric hydroxides after oxidation.</text>
</comment>
<evidence type="ECO:0000256" key="3">
    <source>
        <dbReference type="ARBA" id="ARBA00022723"/>
    </source>
</evidence>
<keyword evidence="4" id="KW-0809">Transit peptide</keyword>
<dbReference type="GO" id="GO:0008198">
    <property type="term" value="F:ferrous iron binding"/>
    <property type="evidence" value="ECO:0007669"/>
    <property type="project" value="TreeGrafter"/>
</dbReference>
<protein>
    <recommendedName>
        <fullName evidence="10">Ferritin</fullName>
        <ecNumber evidence="10">1.16.3.1</ecNumber>
    </recommendedName>
</protein>
<comment type="subunit">
    <text evidence="7">Oligomer of 24 subunits. There are two types of subunits: L (light) chain and H (heavy) chain. The major chain can be light or heavy, depending on the species and tissue type. The functional molecule forms a roughly spherical shell with a diameter of 12 nm and contains a central cavity into which the insoluble mineral iron core is deposited.</text>
</comment>
<feature type="domain" description="Ferritin-like diiron" evidence="11">
    <location>
        <begin position="4"/>
        <end position="126"/>
    </location>
</feature>
<dbReference type="InterPro" id="IPR012347">
    <property type="entry name" value="Ferritin-like"/>
</dbReference>
<dbReference type="GO" id="GO:0006826">
    <property type="term" value="P:iron ion transport"/>
    <property type="evidence" value="ECO:0007669"/>
    <property type="project" value="InterPro"/>
</dbReference>
<evidence type="ECO:0000313" key="13">
    <source>
        <dbReference type="Proteomes" id="UP001281410"/>
    </source>
</evidence>
<dbReference type="InterPro" id="IPR001519">
    <property type="entry name" value="Ferritin"/>
</dbReference>
<evidence type="ECO:0000256" key="4">
    <source>
        <dbReference type="ARBA" id="ARBA00022946"/>
    </source>
</evidence>
<comment type="caution">
    <text evidence="12">The sequence shown here is derived from an EMBL/GenBank/DDBJ whole genome shotgun (WGS) entry which is preliminary data.</text>
</comment>
<dbReference type="Pfam" id="PF00210">
    <property type="entry name" value="Ferritin"/>
    <property type="match status" value="1"/>
</dbReference>
<dbReference type="InterPro" id="IPR009078">
    <property type="entry name" value="Ferritin-like_SF"/>
</dbReference>
<evidence type="ECO:0000256" key="9">
    <source>
        <dbReference type="PIRSR" id="PIRSR601519-1"/>
    </source>
</evidence>
<dbReference type="AlphaFoldDB" id="A0AAE0A019"/>
<comment type="catalytic activity">
    <reaction evidence="8 10">
        <text>4 Fe(2+) + O2 + 4 H(+) = 4 Fe(3+) + 2 H2O</text>
        <dbReference type="Rhea" id="RHEA:11148"/>
        <dbReference type="ChEBI" id="CHEBI:15377"/>
        <dbReference type="ChEBI" id="CHEBI:15378"/>
        <dbReference type="ChEBI" id="CHEBI:15379"/>
        <dbReference type="ChEBI" id="CHEBI:29033"/>
        <dbReference type="ChEBI" id="CHEBI:29034"/>
        <dbReference type="EC" id="1.16.3.1"/>
    </reaction>
</comment>
<feature type="binding site" evidence="9">
    <location>
        <position position="56"/>
    </location>
    <ligand>
        <name>Fe cation</name>
        <dbReference type="ChEBI" id="CHEBI:24875"/>
        <label>1</label>
    </ligand>
</feature>
<feature type="binding site" evidence="9">
    <location>
        <position position="21"/>
    </location>
    <ligand>
        <name>Fe cation</name>
        <dbReference type="ChEBI" id="CHEBI:24875"/>
        <label>1</label>
    </ligand>
</feature>
<keyword evidence="5 9" id="KW-0408">Iron</keyword>
<keyword evidence="13" id="KW-1185">Reference proteome</keyword>
<dbReference type="SUPFAM" id="SSF47240">
    <property type="entry name" value="Ferritin-like"/>
    <property type="match status" value="1"/>
</dbReference>
<dbReference type="GO" id="GO:0006879">
    <property type="term" value="P:intracellular iron ion homeostasis"/>
    <property type="evidence" value="ECO:0007669"/>
    <property type="project" value="UniProtKB-KW"/>
</dbReference>
<evidence type="ECO:0000256" key="10">
    <source>
        <dbReference type="RuleBase" id="RU361145"/>
    </source>
</evidence>
<evidence type="ECO:0000256" key="2">
    <source>
        <dbReference type="ARBA" id="ARBA00022434"/>
    </source>
</evidence>
<evidence type="ECO:0000256" key="7">
    <source>
        <dbReference type="ARBA" id="ARBA00026060"/>
    </source>
</evidence>
<reference evidence="12" key="1">
    <citation type="journal article" date="2023" name="Plant J.">
        <title>Genome sequences and population genomics provide insights into the demographic history, inbreeding, and mutation load of two 'living fossil' tree species of Dipteronia.</title>
        <authorList>
            <person name="Feng Y."/>
            <person name="Comes H.P."/>
            <person name="Chen J."/>
            <person name="Zhu S."/>
            <person name="Lu R."/>
            <person name="Zhang X."/>
            <person name="Li P."/>
            <person name="Qiu J."/>
            <person name="Olsen K.M."/>
            <person name="Qiu Y."/>
        </authorList>
    </citation>
    <scope>NUCLEOTIDE SEQUENCE</scope>
    <source>
        <strain evidence="12">NBL</strain>
    </source>
</reference>
<dbReference type="PROSITE" id="PS50905">
    <property type="entry name" value="FERRITIN_LIKE"/>
    <property type="match status" value="1"/>
</dbReference>
<accession>A0AAE0A019</accession>
<dbReference type="EMBL" id="JANJYJ010000007">
    <property type="protein sequence ID" value="KAK3197939.1"/>
    <property type="molecule type" value="Genomic_DNA"/>
</dbReference>
<keyword evidence="2 10" id="KW-0409">Iron storage</keyword>
<evidence type="ECO:0000313" key="12">
    <source>
        <dbReference type="EMBL" id="KAK3197939.1"/>
    </source>
</evidence>
<dbReference type="EC" id="1.16.3.1" evidence="10"/>
<dbReference type="GO" id="GO:0008199">
    <property type="term" value="F:ferric iron binding"/>
    <property type="evidence" value="ECO:0007669"/>
    <property type="project" value="InterPro"/>
</dbReference>
<evidence type="ECO:0000256" key="8">
    <source>
        <dbReference type="ARBA" id="ARBA00047990"/>
    </source>
</evidence>
<dbReference type="GO" id="GO:0005737">
    <property type="term" value="C:cytoplasm"/>
    <property type="evidence" value="ECO:0007669"/>
    <property type="project" value="TreeGrafter"/>
</dbReference>
<dbReference type="GO" id="GO:0004322">
    <property type="term" value="F:ferroxidase activity"/>
    <property type="evidence" value="ECO:0007669"/>
    <property type="project" value="UniProtKB-EC"/>
</dbReference>
<keyword evidence="10" id="KW-0560">Oxidoreductase</keyword>
<dbReference type="InterPro" id="IPR008331">
    <property type="entry name" value="Ferritin_DPS_dom"/>
</dbReference>
<dbReference type="PANTHER" id="PTHR11431">
    <property type="entry name" value="FERRITIN"/>
    <property type="match status" value="1"/>
</dbReference>
<evidence type="ECO:0000256" key="6">
    <source>
        <dbReference type="ARBA" id="ARBA00025111"/>
    </source>
</evidence>
<sequence>MYQLDCEASEHLVSLSKKIVEYNVSYVYHALFAYFDRESVALKGLAKCFKESSLEEREHAEKLMEYQNKRDGKVKLQSMLMPLTEFDHVKKGDALYGKYHDTYLSSPYSYNVLTKLPNGFALLKLY</sequence>
<dbReference type="Proteomes" id="UP001281410">
    <property type="component" value="Unassembled WGS sequence"/>
</dbReference>
<comment type="similarity">
    <text evidence="1 10">Belongs to the ferritin family.</text>
</comment>
<evidence type="ECO:0000256" key="5">
    <source>
        <dbReference type="ARBA" id="ARBA00023004"/>
    </source>
</evidence>
<evidence type="ECO:0000259" key="11">
    <source>
        <dbReference type="PROSITE" id="PS50905"/>
    </source>
</evidence>